<feature type="compositionally biased region" description="Polar residues" evidence="1">
    <location>
        <begin position="164"/>
        <end position="177"/>
    </location>
</feature>
<comment type="caution">
    <text evidence="2">The sequence shown here is derived from an EMBL/GenBank/DDBJ whole genome shotgun (WGS) entry which is preliminary data.</text>
</comment>
<feature type="compositionally biased region" description="Low complexity" evidence="1">
    <location>
        <begin position="178"/>
        <end position="187"/>
    </location>
</feature>
<name>A0A9P6TXT3_9FUNG</name>
<dbReference type="Proteomes" id="UP000726737">
    <property type="component" value="Unassembled WGS sequence"/>
</dbReference>
<proteinExistence type="predicted"/>
<evidence type="ECO:0000313" key="3">
    <source>
        <dbReference type="Proteomes" id="UP000726737"/>
    </source>
</evidence>
<dbReference type="AlphaFoldDB" id="A0A9P6TXT3"/>
<evidence type="ECO:0000256" key="1">
    <source>
        <dbReference type="SAM" id="MobiDB-lite"/>
    </source>
</evidence>
<sequence>MPLTFFTLIYFYREALERYTRIKMTTRQNSQGCLGSVDSRINVHTFFRQTDARHWNDVQLFFKLRDINKTSHEHYEIFMRDLKTIAGHSGVSDNVQKRARFLHQNTQYDKFMEKFLDLALEAKKNHAEASVQGLYLHVAQGADRIRARIDDSQTIPQKRRSASLKPTNSKKAAQQPLSSSPSSSSSSTVSRNDLGRRSSVSSEEKVTELKFCIDPDCFEHYTYDVGGANVGSLFTDYQRASTAVVNNLKIKAIVENLPCFLSMNYIWDVAVCPKNMSPETHKIILSEYTWPRSSIPENVASLCRKMDEQLADGENIDAGQAEGRELRSITIFYGVLEMKLPMEYLAFKNEIEDTYCHSFIDALFTRQFPTKSAYKLEWANKETDGSKGRRGNGYKPDAIISKLTRELAFVEIKPPKEQRCSRSYLEDLWKLANFCKDAIDLHLQSGIDIRKAAAVQIFALSQHHRRGPCPTDAAEG</sequence>
<protein>
    <submittedName>
        <fullName evidence="2">Uncharacterized protein</fullName>
    </submittedName>
</protein>
<accession>A0A9P6TXT3</accession>
<dbReference type="EMBL" id="JAAAJA010000607">
    <property type="protein sequence ID" value="KAG0251248.1"/>
    <property type="molecule type" value="Genomic_DNA"/>
</dbReference>
<feature type="region of interest" description="Disordered" evidence="1">
    <location>
        <begin position="147"/>
        <end position="201"/>
    </location>
</feature>
<gene>
    <name evidence="2" type="ORF">BG011_007741</name>
</gene>
<organism evidence="2 3">
    <name type="scientific">Mortierella polycephala</name>
    <dbReference type="NCBI Taxonomy" id="41804"/>
    <lineage>
        <taxon>Eukaryota</taxon>
        <taxon>Fungi</taxon>
        <taxon>Fungi incertae sedis</taxon>
        <taxon>Mucoromycota</taxon>
        <taxon>Mortierellomycotina</taxon>
        <taxon>Mortierellomycetes</taxon>
        <taxon>Mortierellales</taxon>
        <taxon>Mortierellaceae</taxon>
        <taxon>Mortierella</taxon>
    </lineage>
</organism>
<keyword evidence="3" id="KW-1185">Reference proteome</keyword>
<evidence type="ECO:0000313" key="2">
    <source>
        <dbReference type="EMBL" id="KAG0251248.1"/>
    </source>
</evidence>
<dbReference type="OrthoDB" id="2424341at2759"/>
<reference evidence="2" key="1">
    <citation type="journal article" date="2020" name="Fungal Divers.">
        <title>Resolving the Mortierellaceae phylogeny through synthesis of multi-gene phylogenetics and phylogenomics.</title>
        <authorList>
            <person name="Vandepol N."/>
            <person name="Liber J."/>
            <person name="Desiro A."/>
            <person name="Na H."/>
            <person name="Kennedy M."/>
            <person name="Barry K."/>
            <person name="Grigoriev I.V."/>
            <person name="Miller A.N."/>
            <person name="O'Donnell K."/>
            <person name="Stajich J.E."/>
            <person name="Bonito G."/>
        </authorList>
    </citation>
    <scope>NUCLEOTIDE SEQUENCE</scope>
    <source>
        <strain evidence="2">KOD948</strain>
    </source>
</reference>